<dbReference type="AlphaFoldDB" id="A0AAW4PSP4"/>
<feature type="transmembrane region" description="Helical" evidence="5">
    <location>
        <begin position="316"/>
        <end position="336"/>
    </location>
</feature>
<dbReference type="SUPFAM" id="SSF103473">
    <property type="entry name" value="MFS general substrate transporter"/>
    <property type="match status" value="1"/>
</dbReference>
<dbReference type="PROSITE" id="PS50850">
    <property type="entry name" value="MFS"/>
    <property type="match status" value="1"/>
</dbReference>
<accession>A0AAW4PSP4</accession>
<feature type="transmembrane region" description="Helical" evidence="5">
    <location>
        <begin position="25"/>
        <end position="45"/>
    </location>
</feature>
<sequence length="411" mass="42759">MNEPTDEGTPADGSAWRGTTITTGWLLLLFVGAYLISPASILPLVMSDLGITEATAAALVSMPQVAATVIGIPVGIYLDRVETRATVPAAATLLLIGSTGDWFAASEGSVSLLIGSRLLAGAGMFVLWVTCINVAASTFRPSRRATATSVIISGYPAGYALGQLGAPRVAAVVGWPKVFPAFGVAVLVMSVAFYVAVGRVTRFQRSTDPMTPLVFRGVIRNRNVWAVLVVTVLGYSLYMVFNSWMPTYIARRFGVSLAESGTFVALFPAVGILARPIGGWLSDAVLGQRRRPVFATSFVGATVLAVAMFYSTTIMVLVAILVLAGVVVQLQIGLMYQSVQEFVAPQAAGTAVSLASVAGWLGSFVAPVVAGELVTTTGVDAVLFVFAVGLGVAGGLTVWRMAESGESPALA</sequence>
<evidence type="ECO:0000256" key="5">
    <source>
        <dbReference type="SAM" id="Phobius"/>
    </source>
</evidence>
<evidence type="ECO:0000313" key="8">
    <source>
        <dbReference type="Proteomes" id="UP001430377"/>
    </source>
</evidence>
<feature type="transmembrane region" description="Helical" evidence="5">
    <location>
        <begin position="348"/>
        <end position="369"/>
    </location>
</feature>
<feature type="transmembrane region" description="Helical" evidence="5">
    <location>
        <begin position="85"/>
        <end position="104"/>
    </location>
</feature>
<feature type="transmembrane region" description="Helical" evidence="5">
    <location>
        <begin position="57"/>
        <end position="78"/>
    </location>
</feature>
<reference evidence="7 8" key="1">
    <citation type="submission" date="2021-06" db="EMBL/GenBank/DDBJ databases">
        <title>Halomicroarcula sp. a new haloarchaeum isolated from saline soil.</title>
        <authorList>
            <person name="Duran-Viseras A."/>
            <person name="Sanchez-Porro C."/>
            <person name="Ventosa A."/>
        </authorList>
    </citation>
    <scope>NUCLEOTIDE SEQUENCE [LARGE SCALE GENOMIC DNA]</scope>
    <source>
        <strain evidence="7 8">F13</strain>
    </source>
</reference>
<keyword evidence="3 5" id="KW-1133">Transmembrane helix</keyword>
<dbReference type="InterPro" id="IPR050382">
    <property type="entry name" value="MFS_Na/Anion_cotransporter"/>
</dbReference>
<keyword evidence="8" id="KW-1185">Reference proteome</keyword>
<feature type="transmembrane region" description="Helical" evidence="5">
    <location>
        <begin position="261"/>
        <end position="281"/>
    </location>
</feature>
<feature type="transmembrane region" description="Helical" evidence="5">
    <location>
        <begin position="293"/>
        <end position="310"/>
    </location>
</feature>
<evidence type="ECO:0000256" key="1">
    <source>
        <dbReference type="ARBA" id="ARBA00004141"/>
    </source>
</evidence>
<feature type="transmembrane region" description="Helical" evidence="5">
    <location>
        <begin position="381"/>
        <end position="399"/>
    </location>
</feature>
<dbReference type="PANTHER" id="PTHR11662:SF399">
    <property type="entry name" value="FI19708P1-RELATED"/>
    <property type="match status" value="1"/>
</dbReference>
<proteinExistence type="predicted"/>
<feature type="transmembrane region" description="Helical" evidence="5">
    <location>
        <begin position="224"/>
        <end position="241"/>
    </location>
</feature>
<dbReference type="GO" id="GO:0016020">
    <property type="term" value="C:membrane"/>
    <property type="evidence" value="ECO:0007669"/>
    <property type="project" value="UniProtKB-SubCell"/>
</dbReference>
<keyword evidence="4 5" id="KW-0472">Membrane</keyword>
<dbReference type="Gene3D" id="1.20.1250.20">
    <property type="entry name" value="MFS general substrate transporter like domains"/>
    <property type="match status" value="2"/>
</dbReference>
<feature type="transmembrane region" description="Helical" evidence="5">
    <location>
        <begin position="178"/>
        <end position="197"/>
    </location>
</feature>
<evidence type="ECO:0000259" key="6">
    <source>
        <dbReference type="PROSITE" id="PS50850"/>
    </source>
</evidence>
<dbReference type="Proteomes" id="UP001430377">
    <property type="component" value="Unassembled WGS sequence"/>
</dbReference>
<feature type="transmembrane region" description="Helical" evidence="5">
    <location>
        <begin position="110"/>
        <end position="135"/>
    </location>
</feature>
<evidence type="ECO:0000313" key="7">
    <source>
        <dbReference type="EMBL" id="MBX0324281.1"/>
    </source>
</evidence>
<dbReference type="Pfam" id="PF07690">
    <property type="entry name" value="MFS_1"/>
    <property type="match status" value="1"/>
</dbReference>
<dbReference type="RefSeq" id="WP_220619242.1">
    <property type="nucleotide sequence ID" value="NZ_RKLR01000006.1"/>
</dbReference>
<dbReference type="PANTHER" id="PTHR11662">
    <property type="entry name" value="SOLUTE CARRIER FAMILY 17"/>
    <property type="match status" value="1"/>
</dbReference>
<comment type="subcellular location">
    <subcellularLocation>
        <location evidence="1">Membrane</location>
        <topology evidence="1">Multi-pass membrane protein</topology>
    </subcellularLocation>
</comment>
<feature type="domain" description="Major facilitator superfamily (MFS) profile" evidence="6">
    <location>
        <begin position="17"/>
        <end position="406"/>
    </location>
</feature>
<evidence type="ECO:0000256" key="2">
    <source>
        <dbReference type="ARBA" id="ARBA00022692"/>
    </source>
</evidence>
<comment type="caution">
    <text evidence="7">The sequence shown here is derived from an EMBL/GenBank/DDBJ whole genome shotgun (WGS) entry which is preliminary data.</text>
</comment>
<keyword evidence="2 5" id="KW-0812">Transmembrane</keyword>
<organism evidence="7 8">
    <name type="scientific">Haloarcula rubra</name>
    <dbReference type="NCBI Taxonomy" id="2487747"/>
    <lineage>
        <taxon>Archaea</taxon>
        <taxon>Methanobacteriati</taxon>
        <taxon>Methanobacteriota</taxon>
        <taxon>Stenosarchaea group</taxon>
        <taxon>Halobacteria</taxon>
        <taxon>Halobacteriales</taxon>
        <taxon>Haloarculaceae</taxon>
        <taxon>Haloarcula</taxon>
    </lineage>
</organism>
<dbReference type="InterPro" id="IPR020846">
    <property type="entry name" value="MFS_dom"/>
</dbReference>
<protein>
    <submittedName>
        <fullName evidence="7">MFS transporter</fullName>
    </submittedName>
</protein>
<feature type="transmembrane region" description="Helical" evidence="5">
    <location>
        <begin position="147"/>
        <end position="166"/>
    </location>
</feature>
<gene>
    <name evidence="7" type="ORF">EGH21_14720</name>
</gene>
<evidence type="ECO:0000256" key="3">
    <source>
        <dbReference type="ARBA" id="ARBA00022989"/>
    </source>
</evidence>
<dbReference type="InterPro" id="IPR011701">
    <property type="entry name" value="MFS"/>
</dbReference>
<name>A0AAW4PSP4_9EURY</name>
<dbReference type="GO" id="GO:0022857">
    <property type="term" value="F:transmembrane transporter activity"/>
    <property type="evidence" value="ECO:0007669"/>
    <property type="project" value="InterPro"/>
</dbReference>
<dbReference type="EMBL" id="RKLR01000006">
    <property type="protein sequence ID" value="MBX0324281.1"/>
    <property type="molecule type" value="Genomic_DNA"/>
</dbReference>
<evidence type="ECO:0000256" key="4">
    <source>
        <dbReference type="ARBA" id="ARBA00023136"/>
    </source>
</evidence>
<dbReference type="InterPro" id="IPR036259">
    <property type="entry name" value="MFS_trans_sf"/>
</dbReference>